<evidence type="ECO:0000256" key="10">
    <source>
        <dbReference type="ARBA" id="ARBA00023132"/>
    </source>
</evidence>
<keyword evidence="9" id="KW-0811">Translocation</keyword>
<protein>
    <recommendedName>
        <fullName evidence="17">Nucleoporin NDC1</fullName>
    </recommendedName>
</protein>
<evidence type="ECO:0000256" key="6">
    <source>
        <dbReference type="ARBA" id="ARBA00022816"/>
    </source>
</evidence>
<comment type="similarity">
    <text evidence="3">Belongs to the NDC1 family.</text>
</comment>
<gene>
    <name evidence="15" type="ORF">MNOR_LOCUS23612</name>
</gene>
<comment type="caution">
    <text evidence="15">The sequence shown here is derived from an EMBL/GenBank/DDBJ whole genome shotgun (WGS) entry which is preliminary data.</text>
</comment>
<keyword evidence="8 13" id="KW-1133">Transmembrane helix</keyword>
<keyword evidence="7" id="KW-0653">Protein transport</keyword>
<dbReference type="PANTHER" id="PTHR13269:SF6">
    <property type="entry name" value="NUCLEOPORIN NDC1"/>
    <property type="match status" value="1"/>
</dbReference>
<keyword evidence="4" id="KW-0813">Transport</keyword>
<keyword evidence="6" id="KW-0509">mRNA transport</keyword>
<evidence type="ECO:0000256" key="1">
    <source>
        <dbReference type="ARBA" id="ARBA00004232"/>
    </source>
</evidence>
<dbReference type="Proteomes" id="UP001497623">
    <property type="component" value="Unassembled WGS sequence"/>
</dbReference>
<dbReference type="GO" id="GO:0051028">
    <property type="term" value="P:mRNA transport"/>
    <property type="evidence" value="ECO:0007669"/>
    <property type="project" value="UniProtKB-KW"/>
</dbReference>
<evidence type="ECO:0000256" key="7">
    <source>
        <dbReference type="ARBA" id="ARBA00022927"/>
    </source>
</evidence>
<dbReference type="GO" id="GO:0006999">
    <property type="term" value="P:nuclear pore organization"/>
    <property type="evidence" value="ECO:0007669"/>
    <property type="project" value="TreeGrafter"/>
</dbReference>
<keyword evidence="5 13" id="KW-0812">Transmembrane</keyword>
<dbReference type="GO" id="GO:0031965">
    <property type="term" value="C:nuclear membrane"/>
    <property type="evidence" value="ECO:0007669"/>
    <property type="project" value="UniProtKB-SubCell"/>
</dbReference>
<proteinExistence type="inferred from homology"/>
<dbReference type="GO" id="GO:0070762">
    <property type="term" value="C:nuclear pore transmembrane ring"/>
    <property type="evidence" value="ECO:0007669"/>
    <property type="project" value="TreeGrafter"/>
</dbReference>
<evidence type="ECO:0000256" key="9">
    <source>
        <dbReference type="ARBA" id="ARBA00023010"/>
    </source>
</evidence>
<evidence type="ECO:0000256" key="3">
    <source>
        <dbReference type="ARBA" id="ARBA00005760"/>
    </source>
</evidence>
<dbReference type="GO" id="GO:0030674">
    <property type="term" value="F:protein-macromolecule adaptor activity"/>
    <property type="evidence" value="ECO:0007669"/>
    <property type="project" value="TreeGrafter"/>
</dbReference>
<dbReference type="GO" id="GO:0015031">
    <property type="term" value="P:protein transport"/>
    <property type="evidence" value="ECO:0007669"/>
    <property type="project" value="UniProtKB-KW"/>
</dbReference>
<evidence type="ECO:0000256" key="8">
    <source>
        <dbReference type="ARBA" id="ARBA00022989"/>
    </source>
</evidence>
<dbReference type="PANTHER" id="PTHR13269">
    <property type="entry name" value="NUCLEOPORIN NDC1"/>
    <property type="match status" value="1"/>
</dbReference>
<organism evidence="15 16">
    <name type="scientific">Meganyctiphanes norvegica</name>
    <name type="common">Northern krill</name>
    <name type="synonym">Thysanopoda norvegica</name>
    <dbReference type="NCBI Taxonomy" id="48144"/>
    <lineage>
        <taxon>Eukaryota</taxon>
        <taxon>Metazoa</taxon>
        <taxon>Ecdysozoa</taxon>
        <taxon>Arthropoda</taxon>
        <taxon>Crustacea</taxon>
        <taxon>Multicrustacea</taxon>
        <taxon>Malacostraca</taxon>
        <taxon>Eumalacostraca</taxon>
        <taxon>Eucarida</taxon>
        <taxon>Euphausiacea</taxon>
        <taxon>Euphausiidae</taxon>
        <taxon>Meganyctiphanes</taxon>
    </lineage>
</organism>
<name>A0AAV2RD02_MEGNR</name>
<feature type="signal peptide" evidence="14">
    <location>
        <begin position="1"/>
        <end position="22"/>
    </location>
</feature>
<evidence type="ECO:0000313" key="16">
    <source>
        <dbReference type="Proteomes" id="UP001497623"/>
    </source>
</evidence>
<keyword evidence="11 13" id="KW-0472">Membrane</keyword>
<sequence length="439" mass="47964">MTSCISVTLSCAALASFYAALAHPELPSPPALLIPCTNGDTQCSHYRSFVFFLGALTGLRFSLNYFLNNGSLVSSGPARPNKLQSVKAKLRVRFVAKACASHGVTFSIIALDLCLYIALGWVISVFGEGTWSEWQVLFNAPLLLAAILAKVLLATTLAFFTHVFQLFITQPLAIPVAVEEDEGADSWCLSHTLSCGGLLQLLSFQDLRHLATPGPFGAHRRQQVFAISNPGGHPRNWLGIMTPSLNLVRKFTDRLRSHNCPEDLPKPPAPPASSSTDINKNEVKAASVPLSEKLKTVLLGLKRYPVFCYFMTELPDATNRSIFAEAASVINSVYGLGDLIAASYTEDKYGVVQRNIPDILTAFIQLQQVVDKVGRGGPNRKIGNIEVAPSDQQLRKALRLALRSTLYTITTTFKDTIKEISVSAECQSKLRSYLEFKEG</sequence>
<keyword evidence="16" id="KW-1185">Reference proteome</keyword>
<dbReference type="EMBL" id="CAXKWB010020975">
    <property type="protein sequence ID" value="CAL4122903.1"/>
    <property type="molecule type" value="Genomic_DNA"/>
</dbReference>
<dbReference type="InterPro" id="IPR019049">
    <property type="entry name" value="Nucleoporin_prot_Ndc1/Nup"/>
</dbReference>
<evidence type="ECO:0000256" key="14">
    <source>
        <dbReference type="SAM" id="SignalP"/>
    </source>
</evidence>
<evidence type="ECO:0000256" key="12">
    <source>
        <dbReference type="ARBA" id="ARBA00023242"/>
    </source>
</evidence>
<keyword evidence="14" id="KW-0732">Signal</keyword>
<feature type="transmembrane region" description="Helical" evidence="13">
    <location>
        <begin position="99"/>
        <end position="123"/>
    </location>
</feature>
<evidence type="ECO:0000256" key="5">
    <source>
        <dbReference type="ARBA" id="ARBA00022692"/>
    </source>
</evidence>
<keyword evidence="12" id="KW-0539">Nucleus</keyword>
<dbReference type="Pfam" id="PF09531">
    <property type="entry name" value="Ndc1_Nup"/>
    <property type="match status" value="2"/>
</dbReference>
<feature type="chain" id="PRO_5043707777" description="Nucleoporin NDC1" evidence="14">
    <location>
        <begin position="23"/>
        <end position="439"/>
    </location>
</feature>
<feature type="transmembrane region" description="Helical" evidence="13">
    <location>
        <begin position="143"/>
        <end position="164"/>
    </location>
</feature>
<evidence type="ECO:0000256" key="11">
    <source>
        <dbReference type="ARBA" id="ARBA00023136"/>
    </source>
</evidence>
<reference evidence="15 16" key="1">
    <citation type="submission" date="2024-05" db="EMBL/GenBank/DDBJ databases">
        <authorList>
            <person name="Wallberg A."/>
        </authorList>
    </citation>
    <scope>NUCLEOTIDE SEQUENCE [LARGE SCALE GENOMIC DNA]</scope>
</reference>
<evidence type="ECO:0000256" key="2">
    <source>
        <dbReference type="ARBA" id="ARBA00004567"/>
    </source>
</evidence>
<evidence type="ECO:0000313" key="15">
    <source>
        <dbReference type="EMBL" id="CAL4122903.1"/>
    </source>
</evidence>
<feature type="transmembrane region" description="Helical" evidence="13">
    <location>
        <begin position="46"/>
        <end position="67"/>
    </location>
</feature>
<accession>A0AAV2RD02</accession>
<dbReference type="AlphaFoldDB" id="A0AAV2RD02"/>
<comment type="subcellular location">
    <subcellularLocation>
        <location evidence="1">Nucleus membrane</location>
        <topology evidence="1">Multi-pass membrane protein</topology>
    </subcellularLocation>
    <subcellularLocation>
        <location evidence="2">Nucleus</location>
        <location evidence="2">Nuclear pore complex</location>
    </subcellularLocation>
</comment>
<evidence type="ECO:0000256" key="4">
    <source>
        <dbReference type="ARBA" id="ARBA00022448"/>
    </source>
</evidence>
<keyword evidence="10" id="KW-0906">Nuclear pore complex</keyword>
<evidence type="ECO:0008006" key="17">
    <source>
        <dbReference type="Google" id="ProtNLM"/>
    </source>
</evidence>
<evidence type="ECO:0000256" key="13">
    <source>
        <dbReference type="SAM" id="Phobius"/>
    </source>
</evidence>